<dbReference type="InterPro" id="IPR008390">
    <property type="entry name" value="AWPM-19"/>
</dbReference>
<feature type="transmembrane region" description="Helical" evidence="1">
    <location>
        <begin position="9"/>
        <end position="31"/>
    </location>
</feature>
<evidence type="ECO:0000313" key="2">
    <source>
        <dbReference type="EMBL" id="KAI5080714.1"/>
    </source>
</evidence>
<reference evidence="2" key="1">
    <citation type="submission" date="2021-01" db="EMBL/GenBank/DDBJ databases">
        <title>Adiantum capillus-veneris genome.</title>
        <authorList>
            <person name="Fang Y."/>
            <person name="Liao Q."/>
        </authorList>
    </citation>
    <scope>NUCLEOTIDE SEQUENCE</scope>
    <source>
        <strain evidence="2">H3</strain>
        <tissue evidence="2">Leaf</tissue>
    </source>
</reference>
<name>A0A9D4V6K1_ADICA</name>
<protein>
    <submittedName>
        <fullName evidence="2">Uncharacterized protein</fullName>
    </submittedName>
</protein>
<keyword evidence="1" id="KW-0472">Membrane</keyword>
<gene>
    <name evidence="2" type="ORF">GOP47_0003897</name>
</gene>
<dbReference type="EMBL" id="JABFUD020000004">
    <property type="protein sequence ID" value="KAI5080714.1"/>
    <property type="molecule type" value="Genomic_DNA"/>
</dbReference>
<evidence type="ECO:0000313" key="3">
    <source>
        <dbReference type="Proteomes" id="UP000886520"/>
    </source>
</evidence>
<keyword evidence="1" id="KW-0812">Transmembrane</keyword>
<keyword evidence="3" id="KW-1185">Reference proteome</keyword>
<dbReference type="AlphaFoldDB" id="A0A9D4V6K1"/>
<feature type="transmembrane region" description="Helical" evidence="1">
    <location>
        <begin position="117"/>
        <end position="144"/>
    </location>
</feature>
<feature type="transmembrane region" description="Helical" evidence="1">
    <location>
        <begin position="51"/>
        <end position="71"/>
    </location>
</feature>
<feature type="transmembrane region" description="Helical" evidence="1">
    <location>
        <begin position="83"/>
        <end position="105"/>
    </location>
</feature>
<evidence type="ECO:0000256" key="1">
    <source>
        <dbReference type="SAM" id="Phobius"/>
    </source>
</evidence>
<comment type="caution">
    <text evidence="2">The sequence shown here is derived from an EMBL/GenBank/DDBJ whole genome shotgun (WGS) entry which is preliminary data.</text>
</comment>
<dbReference type="PANTHER" id="PTHR33294:SF5">
    <property type="entry name" value="AWPM-19-LIKE FAMILY PROTEIN"/>
    <property type="match status" value="1"/>
</dbReference>
<dbReference type="PANTHER" id="PTHR33294">
    <property type="entry name" value="AWPM-19-LIKE FAMILY PROTEIN"/>
    <property type="match status" value="1"/>
</dbReference>
<proteinExistence type="predicted"/>
<dbReference type="OrthoDB" id="1919377at2759"/>
<accession>A0A9D4V6K1</accession>
<keyword evidence="1" id="KW-1133">Transmembrane helix</keyword>
<dbReference type="Pfam" id="PF05512">
    <property type="entry name" value="AWPM-19"/>
    <property type="match status" value="1"/>
</dbReference>
<dbReference type="Proteomes" id="UP000886520">
    <property type="component" value="Chromosome 4"/>
</dbReference>
<organism evidence="2 3">
    <name type="scientific">Adiantum capillus-veneris</name>
    <name type="common">Maidenhair fern</name>
    <dbReference type="NCBI Taxonomy" id="13818"/>
    <lineage>
        <taxon>Eukaryota</taxon>
        <taxon>Viridiplantae</taxon>
        <taxon>Streptophyta</taxon>
        <taxon>Embryophyta</taxon>
        <taxon>Tracheophyta</taxon>
        <taxon>Polypodiopsida</taxon>
        <taxon>Polypodiidae</taxon>
        <taxon>Polypodiales</taxon>
        <taxon>Pteridineae</taxon>
        <taxon>Pteridaceae</taxon>
        <taxon>Vittarioideae</taxon>
        <taxon>Adiantum</taxon>
    </lineage>
</organism>
<sequence>MAFFNIRRLLVAPLVFLNFILYIVIAAIAGWALNKAIDRGWEELSYNPATFYFVIFALLAGVVGIAAKFSGAHHLRTWHHQSLAGSNAAAFIAWLLTLLAMGLAWKEISMGGVNDVLLQVLEALVIIVAVTQLLYLLGVGAGAYRGEYVVKSREPAVEVTSPPPVVVKE</sequence>